<protein>
    <submittedName>
        <fullName evidence="1">Uncharacterized protein</fullName>
    </submittedName>
</protein>
<gene>
    <name evidence="1" type="ORF">RF819_14145</name>
</gene>
<evidence type="ECO:0000313" key="2">
    <source>
        <dbReference type="Proteomes" id="UP000190750"/>
    </source>
</evidence>
<evidence type="ECO:0000313" key="1">
    <source>
        <dbReference type="EMBL" id="OOV07710.1"/>
    </source>
</evidence>
<proteinExistence type="predicted"/>
<dbReference type="EMBL" id="MTJN01000002">
    <property type="protein sequence ID" value="OOV07710.1"/>
    <property type="molecule type" value="Genomic_DNA"/>
</dbReference>
<sequence length="126" mass="13638">MLALQKLSTGADLTDSGAAVPRCQAVKSLALWHQCRVLMGWRWPPDHARHCAVCRGGATVQACSRSGRAVAVLRLVRSLRGISVGCSRAVAGHQITPGAALPVEVLPQRRAVKMRALVPRCRWHQC</sequence>
<name>A0A1T1AUD1_RHOFE</name>
<accession>A0A1T1AUD1</accession>
<dbReference type="AlphaFoldDB" id="A0A1T1AUD1"/>
<keyword evidence="2" id="KW-1185">Reference proteome</keyword>
<organism evidence="1 2">
    <name type="scientific">Rhodoferax fermentans</name>
    <dbReference type="NCBI Taxonomy" id="28066"/>
    <lineage>
        <taxon>Bacteria</taxon>
        <taxon>Pseudomonadati</taxon>
        <taxon>Pseudomonadota</taxon>
        <taxon>Betaproteobacteria</taxon>
        <taxon>Burkholderiales</taxon>
        <taxon>Comamonadaceae</taxon>
        <taxon>Rhodoferax</taxon>
    </lineage>
</organism>
<dbReference type="Proteomes" id="UP000190750">
    <property type="component" value="Unassembled WGS sequence"/>
</dbReference>
<comment type="caution">
    <text evidence="1">The sequence shown here is derived from an EMBL/GenBank/DDBJ whole genome shotgun (WGS) entry which is preliminary data.</text>
</comment>
<reference evidence="1 2" key="1">
    <citation type="submission" date="2017-01" db="EMBL/GenBank/DDBJ databases">
        <title>Genome sequencing of Rhodoferax fermentans JCM 7819.</title>
        <authorList>
            <person name="Kim Y.J."/>
            <person name="Farh M.E.-A."/>
            <person name="Yang D.-C."/>
        </authorList>
    </citation>
    <scope>NUCLEOTIDE SEQUENCE [LARGE SCALE GENOMIC DNA]</scope>
    <source>
        <strain evidence="1 2">JCM 7819</strain>
    </source>
</reference>